<dbReference type="PROSITE" id="PS50837">
    <property type="entry name" value="NACHT"/>
    <property type="match status" value="1"/>
</dbReference>
<evidence type="ECO:0000313" key="3">
    <source>
        <dbReference type="Proteomes" id="UP000464657"/>
    </source>
</evidence>
<keyword evidence="3" id="KW-1185">Reference proteome</keyword>
<dbReference type="SUPFAM" id="SSF52540">
    <property type="entry name" value="P-loop containing nucleoside triphosphate hydrolases"/>
    <property type="match status" value="1"/>
</dbReference>
<dbReference type="InterPro" id="IPR007560">
    <property type="entry name" value="Restrct_endonuc_IV_Mrr"/>
</dbReference>
<dbReference type="InterPro" id="IPR027417">
    <property type="entry name" value="P-loop_NTPase"/>
</dbReference>
<evidence type="ECO:0000259" key="1">
    <source>
        <dbReference type="PROSITE" id="PS50837"/>
    </source>
</evidence>
<proteinExistence type="predicted"/>
<sequence>MRIDYIHCLPDQKYKPAIKANTSSLPIKEMTWENFERLCLKLVEVIDGFSISECDILGRKGQKQEGIDIYARNDIDSYNTYQCKRYKKISPKKLIEIFNDFKKGDWFATSKKFILCTSAEFSDTKLQTQYESIKDNFKNEGIEVIRWDSSYLNRILKNHPRVVYDFFGKQWCIDFCGEELYNKHHENFKDRLDANQIAEYKEKLGTFYSHVFNTFDKGLPSLEDSNLKIEDRFVMLDVFKSSKIENFLLEEKDDDSNRETNIDESYINLPFDLILDDYGFETIKKLKPKQKENIQKKILRSRLDAEIDHNSLIIGEAGYGKSTFLRFLILNLLNDTSNSSDLLCSKFGNFIPVYIPFAYLTSKLKENRDRSLLDVLDLWFSSYDKQSLYELVQLAFKDKRLLIVVDGIDEYTSIEIAEIALDKLNIYKENDGIKLILSSRPYGYKILKGYIPKLTILNIAPLSIEQQKNIVRKWLEQKYSDKNTVTREVDDFINELSKANDLKDLAETPLLLNILLVQKLKNLALPKDKFSAYNEITEHLINKHYQKRINSASAEIESSLSELRDYWKDIFSIVAFEFQRKSFDGVLTKTEVKNVVKSFLDNELGYPNEKKIRIANKFTEFGVNHIGILVEKSNDELAFIHRQFQEFLTANHLSKNDTIEKVLLEFSDNLQWEQSIIFFFNHIVSKNQFKNYIEIVKTKNELLAYKIALSNKNCPLEVSRANFEDINSKFKLEQIHSKKDILLNIILLGISNPKLNSEYINFVDTYVPNSFNYQDYRVTPLANIEGLESDKIVIDFLFDHLLNGYVKDKLNASKILQKACKNEDLINRLIHLSYNSTNLYTRAYAINSLLNDYVDKTILHKIIKDYSECLHSEIAYMIISTKVFLGVQSDDDLELLFSINKKINTYELEDEIFWLFTNGWKNSKKLKEKCIEIINNERDFNSEISLSDAWMLLFHNFNKDNNVINRLASEIVSNENLFSIIDNGHRIIEHIGFYFKENKIITNAIVERLNRENEKFLSREKSLLCLISKDSRLKRYIIDYIKKNERIDYWLAYVLLENWKDDNEVKDLIKGFLNDEKLDGSLCILTPKILNKNEGIKLCEKILFGDYYFSERALKPLIEFDREYFEKKLLKKFINNRLEKFSKTQIFQPFWTAFEDLTKFFPDNIDVQNLINKYIDQSHRFFNQLISSKTIDKKIIHSILKKSRPLPDNNRKSIIKEICNHEKYNHVIQNFELESDSDCKTLLAYNFYKRNSLDIALEKAEKLTLFPDGFREVDVAIGLLGYVSLNELDNYFRMRNEKGIKYRFNFYDTDRAFGLKDEYFKYLDIHFEHFSKIFQLESNKNILRSVREEDNLYKLLIRHHSDKFISKPYIFKFVQKNDDIINTFSYVNFLLDEYPNHSFTDKVVIDIIKGEKKRDFYSFVVGSKIGKTYAGNESIKNLLIENINLNEKVCLSALLIGWNKDPIIDIYYKKDKNDELNIDDRGIIYLLMFSRYSNDGVISLLKRIENSNEDVFVHQPHLINPLMYKINEEIEIQDQILDSLLKEKSNFMIVLYFSILKEVNYKSDKLNDWLCEKSNCNKSNLIIGYNIIENKYQSLTHIINQ</sequence>
<dbReference type="Pfam" id="PF04471">
    <property type="entry name" value="Mrr_cat"/>
    <property type="match status" value="1"/>
</dbReference>
<organism evidence="2 3">
    <name type="scientific">Kordia antarctica</name>
    <dbReference type="NCBI Taxonomy" id="1218801"/>
    <lineage>
        <taxon>Bacteria</taxon>
        <taxon>Pseudomonadati</taxon>
        <taxon>Bacteroidota</taxon>
        <taxon>Flavobacteriia</taxon>
        <taxon>Flavobacteriales</taxon>
        <taxon>Flavobacteriaceae</taxon>
        <taxon>Kordia</taxon>
    </lineage>
</organism>
<reference evidence="2 3" key="1">
    <citation type="journal article" date="2013" name="Int. J. Syst. Evol. Microbiol.">
        <title>Kordia antarctica sp. nov., isolated from Antarctic seawater.</title>
        <authorList>
            <person name="Baek K."/>
            <person name="Choi A."/>
            <person name="Kang I."/>
            <person name="Lee K."/>
            <person name="Cho J.C."/>
        </authorList>
    </citation>
    <scope>NUCLEOTIDE SEQUENCE [LARGE SCALE GENOMIC DNA]</scope>
    <source>
        <strain evidence="2 3">IMCC3317</strain>
    </source>
</reference>
<gene>
    <name evidence="2" type="ORF">IMCC3317_11200</name>
</gene>
<dbReference type="GO" id="GO:0009307">
    <property type="term" value="P:DNA restriction-modification system"/>
    <property type="evidence" value="ECO:0007669"/>
    <property type="project" value="InterPro"/>
</dbReference>
<dbReference type="Proteomes" id="UP000464657">
    <property type="component" value="Chromosome"/>
</dbReference>
<dbReference type="EMBL" id="CP019288">
    <property type="protein sequence ID" value="QHI35772.1"/>
    <property type="molecule type" value="Genomic_DNA"/>
</dbReference>
<dbReference type="Gene3D" id="3.40.50.300">
    <property type="entry name" value="P-loop containing nucleotide triphosphate hydrolases"/>
    <property type="match status" value="1"/>
</dbReference>
<dbReference type="PANTHER" id="PTHR46312:SF2">
    <property type="entry name" value="NUCLEOTIDE-BINDING OLIGOMERIZATION DOMAIN-CONTAINING PROTEIN 2-LIKE"/>
    <property type="match status" value="1"/>
</dbReference>
<dbReference type="GO" id="GO:0003677">
    <property type="term" value="F:DNA binding"/>
    <property type="evidence" value="ECO:0007669"/>
    <property type="project" value="InterPro"/>
</dbReference>
<protein>
    <recommendedName>
        <fullName evidence="1">NACHT domain-containing protein</fullName>
    </recommendedName>
</protein>
<accession>A0A7L4ZGJ9</accession>
<feature type="domain" description="NACHT" evidence="1">
    <location>
        <begin position="309"/>
        <end position="441"/>
    </location>
</feature>
<dbReference type="Pfam" id="PF05729">
    <property type="entry name" value="NACHT"/>
    <property type="match status" value="1"/>
</dbReference>
<dbReference type="InterPro" id="IPR007111">
    <property type="entry name" value="NACHT_NTPase"/>
</dbReference>
<dbReference type="GO" id="GO:0004519">
    <property type="term" value="F:endonuclease activity"/>
    <property type="evidence" value="ECO:0007669"/>
    <property type="project" value="InterPro"/>
</dbReference>
<dbReference type="OrthoDB" id="8440659at2"/>
<dbReference type="KEGG" id="kan:IMCC3317_11200"/>
<evidence type="ECO:0000313" key="2">
    <source>
        <dbReference type="EMBL" id="QHI35772.1"/>
    </source>
</evidence>
<dbReference type="PANTHER" id="PTHR46312">
    <property type="entry name" value="NACHT DOMAIN-CONTAINING PROTEIN"/>
    <property type="match status" value="1"/>
</dbReference>
<dbReference type="RefSeq" id="WP_160128497.1">
    <property type="nucleotide sequence ID" value="NZ_CP019288.1"/>
</dbReference>
<name>A0A7L4ZGJ9_9FLAO</name>